<feature type="transmembrane region" description="Helical" evidence="1">
    <location>
        <begin position="12"/>
        <end position="33"/>
    </location>
</feature>
<evidence type="ECO:0000313" key="4">
    <source>
        <dbReference type="Proteomes" id="UP000291562"/>
    </source>
</evidence>
<keyword evidence="3" id="KW-0418">Kinase</keyword>
<feature type="transmembrane region" description="Helical" evidence="1">
    <location>
        <begin position="118"/>
        <end position="138"/>
    </location>
</feature>
<dbReference type="Pfam" id="PF06580">
    <property type="entry name" value="His_kinase"/>
    <property type="match status" value="1"/>
</dbReference>
<dbReference type="GO" id="GO:0016020">
    <property type="term" value="C:membrane"/>
    <property type="evidence" value="ECO:0007669"/>
    <property type="project" value="InterPro"/>
</dbReference>
<dbReference type="EMBL" id="CP035704">
    <property type="protein sequence ID" value="QBB72765.1"/>
    <property type="molecule type" value="Genomic_DNA"/>
</dbReference>
<dbReference type="Gene3D" id="3.30.565.10">
    <property type="entry name" value="Histidine kinase-like ATPase, C-terminal domain"/>
    <property type="match status" value="1"/>
</dbReference>
<name>A0A411HQI1_9GAMM</name>
<keyword evidence="1" id="KW-1133">Transmembrane helix</keyword>
<dbReference type="InterPro" id="IPR010559">
    <property type="entry name" value="Sig_transdc_His_kin_internal"/>
</dbReference>
<evidence type="ECO:0000256" key="1">
    <source>
        <dbReference type="SAM" id="Phobius"/>
    </source>
</evidence>
<dbReference type="OrthoDB" id="2514702at2"/>
<dbReference type="AlphaFoldDB" id="A0A411HQI1"/>
<accession>A0A411HQI1</accession>
<dbReference type="PANTHER" id="PTHR34220">
    <property type="entry name" value="SENSOR HISTIDINE KINASE YPDA"/>
    <property type="match status" value="1"/>
</dbReference>
<organism evidence="3 4">
    <name type="scientific">Pseudolysobacter antarcticus</name>
    <dbReference type="NCBI Taxonomy" id="2511995"/>
    <lineage>
        <taxon>Bacteria</taxon>
        <taxon>Pseudomonadati</taxon>
        <taxon>Pseudomonadota</taxon>
        <taxon>Gammaproteobacteria</taxon>
        <taxon>Lysobacterales</taxon>
        <taxon>Rhodanobacteraceae</taxon>
        <taxon>Pseudolysobacter</taxon>
    </lineage>
</organism>
<keyword evidence="1" id="KW-0472">Membrane</keyword>
<sequence>MDAPQWLPNFCSLPVLVAVAAVTELAVLLIVLAPSDEPREVLPRLGTTSVYAQWLALLCVVALCKLKPQLSRFAPMRGVLLAYSLIILIVALASELVFLIDQTLLLRLTLPAEFHLRFVVGSTALAALIAAAMLRYFFVLEQWRERVRAVARSQFDALQARIRPHFLFNSMNTIASLIRSDPVQAERSVEDLADLFRAALRSGERMGTLGDEFDLIRRYLAIEQLRLGARLQVDLQLDEMPLDLPLPPLLMQPLVENAIYHGIERLPQGGVLKIFGRRQAGMIEISIINPCPPEAPSARTHNGMALNNIRSRIEYHFGRRGTLETIRGAEQFICSLRLPDENPDR</sequence>
<dbReference type="KEGG" id="xbc:ELE36_18175"/>
<dbReference type="GO" id="GO:0000155">
    <property type="term" value="F:phosphorelay sensor kinase activity"/>
    <property type="evidence" value="ECO:0007669"/>
    <property type="project" value="InterPro"/>
</dbReference>
<dbReference type="InterPro" id="IPR036890">
    <property type="entry name" value="HATPase_C_sf"/>
</dbReference>
<gene>
    <name evidence="3" type="ORF">ELE36_18175</name>
</gene>
<evidence type="ECO:0000313" key="3">
    <source>
        <dbReference type="EMBL" id="QBB72765.1"/>
    </source>
</evidence>
<protein>
    <submittedName>
        <fullName evidence="3">Sensor histidine kinase</fullName>
    </submittedName>
</protein>
<feature type="domain" description="Signal transduction histidine kinase internal region" evidence="2">
    <location>
        <begin position="154"/>
        <end position="231"/>
    </location>
</feature>
<dbReference type="SUPFAM" id="SSF55874">
    <property type="entry name" value="ATPase domain of HSP90 chaperone/DNA topoisomerase II/histidine kinase"/>
    <property type="match status" value="1"/>
</dbReference>
<dbReference type="PANTHER" id="PTHR34220:SF7">
    <property type="entry name" value="SENSOR HISTIDINE KINASE YPDA"/>
    <property type="match status" value="1"/>
</dbReference>
<dbReference type="Proteomes" id="UP000291562">
    <property type="component" value="Chromosome"/>
</dbReference>
<dbReference type="InterPro" id="IPR050640">
    <property type="entry name" value="Bact_2-comp_sensor_kinase"/>
</dbReference>
<keyword evidence="4" id="KW-1185">Reference proteome</keyword>
<keyword evidence="3" id="KW-0808">Transferase</keyword>
<feature type="transmembrane region" description="Helical" evidence="1">
    <location>
        <begin position="45"/>
        <end position="66"/>
    </location>
</feature>
<reference evidence="3 4" key="1">
    <citation type="submission" date="2019-01" db="EMBL/GenBank/DDBJ databases">
        <title>Pseudolysobacter antarctica gen. nov., sp. nov., isolated from Fildes Peninsula, Antarctica.</title>
        <authorList>
            <person name="Wei Z."/>
            <person name="Peng F."/>
        </authorList>
    </citation>
    <scope>NUCLEOTIDE SEQUENCE [LARGE SCALE GENOMIC DNA]</scope>
    <source>
        <strain evidence="3 4">AQ6-296</strain>
    </source>
</reference>
<evidence type="ECO:0000259" key="2">
    <source>
        <dbReference type="Pfam" id="PF06580"/>
    </source>
</evidence>
<keyword evidence="1" id="KW-0812">Transmembrane</keyword>
<feature type="transmembrane region" description="Helical" evidence="1">
    <location>
        <begin position="78"/>
        <end position="98"/>
    </location>
</feature>
<proteinExistence type="predicted"/>